<gene>
    <name evidence="2" type="ORF">V6624_08970</name>
</gene>
<keyword evidence="1" id="KW-0812">Transmembrane</keyword>
<dbReference type="EMBL" id="CP147988">
    <property type="protein sequence ID" value="WXK51760.1"/>
    <property type="molecule type" value="Genomic_DNA"/>
</dbReference>
<keyword evidence="3" id="KW-1185">Reference proteome</keyword>
<feature type="transmembrane region" description="Helical" evidence="1">
    <location>
        <begin position="6"/>
        <end position="28"/>
    </location>
</feature>
<organism evidence="2 3">
    <name type="scientific">Flavobacterium ginsenosidimutans</name>
    <dbReference type="NCBI Taxonomy" id="687844"/>
    <lineage>
        <taxon>Bacteria</taxon>
        <taxon>Pseudomonadati</taxon>
        <taxon>Bacteroidota</taxon>
        <taxon>Flavobacteriia</taxon>
        <taxon>Flavobacteriales</taxon>
        <taxon>Flavobacteriaceae</taxon>
        <taxon>Flavobacterium</taxon>
    </lineage>
</organism>
<evidence type="ECO:0000256" key="1">
    <source>
        <dbReference type="SAM" id="Phobius"/>
    </source>
</evidence>
<evidence type="ECO:0000313" key="3">
    <source>
        <dbReference type="Proteomes" id="UP001447857"/>
    </source>
</evidence>
<proteinExistence type="predicted"/>
<sequence>MTSKSLYKWGFVGLIPNFGLISGAILIVQGFIRKDRKMKIIGFAGILVTPLFWYFYLTSDFHKGHLIQFTNYRLNEVVKDLEFYKSKNDQYPDSLAQLKPQNKFFIDQEFFSDEFDFKKVKPARFYYKKERNNYILKSFGPDLILNTKDDIYPELKK</sequence>
<reference evidence="2 3" key="1">
    <citation type="submission" date="2024-02" db="EMBL/GenBank/DDBJ databases">
        <title>complete genome of Flavobacterium ginsenosidimutans Str. YTB16.</title>
        <authorList>
            <person name="Wang Q."/>
        </authorList>
    </citation>
    <scope>NUCLEOTIDE SEQUENCE [LARGE SCALE GENOMIC DNA]</scope>
    <source>
        <strain evidence="2 3">YTB16</strain>
    </source>
</reference>
<evidence type="ECO:0000313" key="2">
    <source>
        <dbReference type="EMBL" id="WXK51760.1"/>
    </source>
</evidence>
<accession>A0ABZ2QCA7</accession>
<dbReference type="RefSeq" id="WP_111286315.1">
    <property type="nucleotide sequence ID" value="NZ_CP147988.1"/>
</dbReference>
<feature type="transmembrane region" description="Helical" evidence="1">
    <location>
        <begin position="40"/>
        <end position="57"/>
    </location>
</feature>
<name>A0ABZ2QCA7_9FLAO</name>
<dbReference type="Proteomes" id="UP001447857">
    <property type="component" value="Chromosome"/>
</dbReference>
<keyword evidence="1" id="KW-1133">Transmembrane helix</keyword>
<protein>
    <recommendedName>
        <fullName evidence="4">Type II secretion system protein GspG C-terminal domain-containing protein</fullName>
    </recommendedName>
</protein>
<keyword evidence="1" id="KW-0472">Membrane</keyword>
<evidence type="ECO:0008006" key="4">
    <source>
        <dbReference type="Google" id="ProtNLM"/>
    </source>
</evidence>